<dbReference type="SMART" id="SM00209">
    <property type="entry name" value="TSP1"/>
    <property type="match status" value="1"/>
</dbReference>
<reference evidence="5" key="1">
    <citation type="submission" date="2025-08" db="UniProtKB">
        <authorList>
            <consortium name="RefSeq"/>
        </authorList>
    </citation>
    <scope>IDENTIFICATION</scope>
    <source>
        <tissue evidence="5">Gonads</tissue>
    </source>
</reference>
<keyword evidence="1" id="KW-0677">Repeat</keyword>
<dbReference type="OrthoDB" id="5973910at2759"/>
<proteinExistence type="predicted"/>
<evidence type="ECO:0000313" key="4">
    <source>
        <dbReference type="Proteomes" id="UP000085678"/>
    </source>
</evidence>
<dbReference type="Pfam" id="PF00090">
    <property type="entry name" value="TSP_1"/>
    <property type="match status" value="1"/>
</dbReference>
<dbReference type="Gene3D" id="2.20.100.10">
    <property type="entry name" value="Thrombospondin type-1 (TSP1) repeat"/>
    <property type="match status" value="1"/>
</dbReference>
<dbReference type="PRINTS" id="PR01705">
    <property type="entry name" value="TSP1REPEAT"/>
</dbReference>
<dbReference type="RefSeq" id="XP_013418461.1">
    <property type="nucleotide sequence ID" value="XM_013563007.1"/>
</dbReference>
<protein>
    <submittedName>
        <fullName evidence="5">Semaphorin-5A-like</fullName>
    </submittedName>
</protein>
<dbReference type="PROSITE" id="PS50092">
    <property type="entry name" value="TSP1"/>
    <property type="match status" value="1"/>
</dbReference>
<dbReference type="AlphaFoldDB" id="A0A1S3K877"/>
<keyword evidence="3" id="KW-0732">Signal</keyword>
<keyword evidence="2" id="KW-1015">Disulfide bond</keyword>
<evidence type="ECO:0000313" key="5">
    <source>
        <dbReference type="RefSeq" id="XP_013418461.1"/>
    </source>
</evidence>
<sequence>MGFSLWFVLIPLLLAVSVAIAKQDGACDPERLTPQFLRDDTNHCVFYQCEYQGTSYLRAVKLECPLFNRVPSRYGKTPRYPDDSYPCSIYSRKNTLCELENQEWTTWSPWGSCSERCGAGYQYRTRRCLGGVDCPGDLMEKRECVGELCPDIDTPADSKI</sequence>
<feature type="signal peptide" evidence="3">
    <location>
        <begin position="1"/>
        <end position="21"/>
    </location>
</feature>
<accession>A0A1S3K877</accession>
<dbReference type="InterPro" id="IPR000884">
    <property type="entry name" value="TSP1_rpt"/>
</dbReference>
<gene>
    <name evidence="5" type="primary">LOC106179392</name>
</gene>
<dbReference type="GeneID" id="106179392"/>
<dbReference type="KEGG" id="lak:106179392"/>
<keyword evidence="4" id="KW-1185">Reference proteome</keyword>
<dbReference type="SUPFAM" id="SSF82895">
    <property type="entry name" value="TSP-1 type 1 repeat"/>
    <property type="match status" value="1"/>
</dbReference>
<evidence type="ECO:0000256" key="1">
    <source>
        <dbReference type="ARBA" id="ARBA00022737"/>
    </source>
</evidence>
<evidence type="ECO:0000256" key="3">
    <source>
        <dbReference type="SAM" id="SignalP"/>
    </source>
</evidence>
<dbReference type="InterPro" id="IPR052065">
    <property type="entry name" value="Compl_asym_regulator"/>
</dbReference>
<evidence type="ECO:0000256" key="2">
    <source>
        <dbReference type="ARBA" id="ARBA00023157"/>
    </source>
</evidence>
<name>A0A1S3K877_LINAN</name>
<dbReference type="Proteomes" id="UP000085678">
    <property type="component" value="Unplaced"/>
</dbReference>
<dbReference type="PANTHER" id="PTHR22906">
    <property type="entry name" value="PROPERDIN"/>
    <property type="match status" value="1"/>
</dbReference>
<dbReference type="InParanoid" id="A0A1S3K877"/>
<feature type="chain" id="PRO_5010204470" evidence="3">
    <location>
        <begin position="22"/>
        <end position="160"/>
    </location>
</feature>
<dbReference type="InterPro" id="IPR036383">
    <property type="entry name" value="TSP1_rpt_sf"/>
</dbReference>
<organism evidence="4 5">
    <name type="scientific">Lingula anatina</name>
    <name type="common">Brachiopod</name>
    <name type="synonym">Lingula unguis</name>
    <dbReference type="NCBI Taxonomy" id="7574"/>
    <lineage>
        <taxon>Eukaryota</taxon>
        <taxon>Metazoa</taxon>
        <taxon>Spiralia</taxon>
        <taxon>Lophotrochozoa</taxon>
        <taxon>Brachiopoda</taxon>
        <taxon>Linguliformea</taxon>
        <taxon>Lingulata</taxon>
        <taxon>Lingulida</taxon>
        <taxon>Linguloidea</taxon>
        <taxon>Lingulidae</taxon>
        <taxon>Lingula</taxon>
    </lineage>
</organism>
<dbReference type="PANTHER" id="PTHR22906:SF21">
    <property type="entry name" value="SEMA DOMAIN-CONTAINING PROTEIN"/>
    <property type="match status" value="1"/>
</dbReference>